<comment type="caution">
    <text evidence="7">The sequence shown here is derived from an EMBL/GenBank/DDBJ whole genome shotgun (WGS) entry which is preliminary data.</text>
</comment>
<organism evidence="7 8">
    <name type="scientific">Gottschalkia purinilytica</name>
    <name type="common">Clostridium purinilyticum</name>
    <dbReference type="NCBI Taxonomy" id="1503"/>
    <lineage>
        <taxon>Bacteria</taxon>
        <taxon>Bacillati</taxon>
        <taxon>Bacillota</taxon>
        <taxon>Tissierellia</taxon>
        <taxon>Tissierellales</taxon>
        <taxon>Gottschalkiaceae</taxon>
        <taxon>Gottschalkia</taxon>
    </lineage>
</organism>
<dbReference type="PANTHER" id="PTHR47891:SF2">
    <property type="entry name" value="MAGNESIUM AND COBALT TRANSPORTER"/>
    <property type="match status" value="1"/>
</dbReference>
<proteinExistence type="inferred from homology"/>
<feature type="transmembrane region" description="Helical" evidence="6">
    <location>
        <begin position="285"/>
        <end position="306"/>
    </location>
</feature>
<sequence length="311" mass="35615">MINIYKTVEGTLQELESPEKGSWVMLTNPTEMELQNISKSLNIDIDYLKAPLDDEESSRIEIEQNEMYILVDIPIVEEENESYVYYTIPLGVMILDDHIVTTCLKESYILQQFQNNKVKSFFTFKKTRFLLQILFRVATRYLLYLKQIDKMSSNIEKQLHKSTKNKELIQLLALEKSLVYFSTSLKANELVMEKLLRMDVIKRYPEDKDLLEDVIIENKQAIEMANIYSNILSGTMDAFASVISNNLNIVMKFLTSITIVMTIPNILASLYGMNVKGLPFSNNPNGFFIIVGIAIGVSGLSAIILAKKNMF</sequence>
<dbReference type="Pfam" id="PF01544">
    <property type="entry name" value="CorA"/>
    <property type="match status" value="1"/>
</dbReference>
<dbReference type="InterPro" id="IPR047199">
    <property type="entry name" value="CorA-like"/>
</dbReference>
<evidence type="ECO:0000256" key="5">
    <source>
        <dbReference type="ARBA" id="ARBA00023136"/>
    </source>
</evidence>
<dbReference type="InterPro" id="IPR002523">
    <property type="entry name" value="MgTranspt_CorA/ZnTranspt_ZntB"/>
</dbReference>
<dbReference type="OrthoDB" id="9803416at2"/>
<dbReference type="Proteomes" id="UP000037267">
    <property type="component" value="Unassembled WGS sequence"/>
</dbReference>
<evidence type="ECO:0000256" key="4">
    <source>
        <dbReference type="ARBA" id="ARBA00022989"/>
    </source>
</evidence>
<keyword evidence="5 6" id="KW-0472">Membrane</keyword>
<keyword evidence="4 6" id="KW-1133">Transmembrane helix</keyword>
<dbReference type="EMBL" id="LGSS01000002">
    <property type="protein sequence ID" value="KNF09796.1"/>
    <property type="molecule type" value="Genomic_DNA"/>
</dbReference>
<keyword evidence="3 6" id="KW-0812">Transmembrane</keyword>
<dbReference type="PANTHER" id="PTHR47891">
    <property type="entry name" value="TRANSPORTER-RELATED"/>
    <property type="match status" value="1"/>
</dbReference>
<dbReference type="Gene3D" id="3.30.460.20">
    <property type="entry name" value="CorA soluble domain-like"/>
    <property type="match status" value="1"/>
</dbReference>
<dbReference type="PATRIC" id="fig|1503.3.peg.1744"/>
<feature type="transmembrane region" description="Helical" evidence="6">
    <location>
        <begin position="253"/>
        <end position="273"/>
    </location>
</feature>
<evidence type="ECO:0000256" key="2">
    <source>
        <dbReference type="ARBA" id="ARBA00009765"/>
    </source>
</evidence>
<dbReference type="Gene3D" id="1.20.58.340">
    <property type="entry name" value="Magnesium transport protein CorA, transmembrane region"/>
    <property type="match status" value="2"/>
</dbReference>
<evidence type="ECO:0000313" key="7">
    <source>
        <dbReference type="EMBL" id="KNF09796.1"/>
    </source>
</evidence>
<protein>
    <submittedName>
        <fullName evidence="7">Magnesium transport protein CorA</fullName>
    </submittedName>
</protein>
<name>A0A0L0WED2_GOTPU</name>
<accession>A0A0L0WED2</accession>
<dbReference type="InterPro" id="IPR045863">
    <property type="entry name" value="CorA_TM1_TM2"/>
</dbReference>
<dbReference type="GO" id="GO:0046873">
    <property type="term" value="F:metal ion transmembrane transporter activity"/>
    <property type="evidence" value="ECO:0007669"/>
    <property type="project" value="InterPro"/>
</dbReference>
<dbReference type="InterPro" id="IPR045861">
    <property type="entry name" value="CorA_cytoplasmic_dom"/>
</dbReference>
<evidence type="ECO:0000256" key="6">
    <source>
        <dbReference type="SAM" id="Phobius"/>
    </source>
</evidence>
<evidence type="ECO:0000313" key="8">
    <source>
        <dbReference type="Proteomes" id="UP000037267"/>
    </source>
</evidence>
<comment type="subcellular location">
    <subcellularLocation>
        <location evidence="1">Membrane</location>
        <topology evidence="1">Multi-pass membrane protein</topology>
    </subcellularLocation>
</comment>
<comment type="similarity">
    <text evidence="2">Belongs to the CorA metal ion transporter (MIT) (TC 1.A.35) family.</text>
</comment>
<dbReference type="GO" id="GO:0016020">
    <property type="term" value="C:membrane"/>
    <property type="evidence" value="ECO:0007669"/>
    <property type="project" value="UniProtKB-SubCell"/>
</dbReference>
<dbReference type="AlphaFoldDB" id="A0A0L0WED2"/>
<reference evidence="8" key="1">
    <citation type="submission" date="2015-07" db="EMBL/GenBank/DDBJ databases">
        <title>Draft genome sequence of the purine-degrading Gottschalkia purinilyticum DSM 1384 (formerly Clostridium purinilyticum).</title>
        <authorList>
            <person name="Poehlein A."/>
            <person name="Schiel-Bengelsdorf B."/>
            <person name="Bengelsdorf F.R."/>
            <person name="Daniel R."/>
            <person name="Duerre P."/>
        </authorList>
    </citation>
    <scope>NUCLEOTIDE SEQUENCE [LARGE SCALE GENOMIC DNA]</scope>
    <source>
        <strain evidence="8">DSM 1384</strain>
    </source>
</reference>
<dbReference type="SUPFAM" id="SSF144083">
    <property type="entry name" value="Magnesium transport protein CorA, transmembrane region"/>
    <property type="match status" value="1"/>
</dbReference>
<dbReference type="STRING" id="1503.CLPU_2c02480"/>
<gene>
    <name evidence="7" type="primary">corA</name>
    <name evidence="7" type="ORF">CLPU_2c02480</name>
</gene>
<dbReference type="CDD" id="cd12827">
    <property type="entry name" value="EcCorA_ZntB-like_u2"/>
    <property type="match status" value="1"/>
</dbReference>
<keyword evidence="8" id="KW-1185">Reference proteome</keyword>
<dbReference type="SUPFAM" id="SSF143865">
    <property type="entry name" value="CorA soluble domain-like"/>
    <property type="match status" value="1"/>
</dbReference>
<evidence type="ECO:0000256" key="1">
    <source>
        <dbReference type="ARBA" id="ARBA00004141"/>
    </source>
</evidence>
<dbReference type="RefSeq" id="WP_050354174.1">
    <property type="nucleotide sequence ID" value="NZ_LGSS01000002.1"/>
</dbReference>
<evidence type="ECO:0000256" key="3">
    <source>
        <dbReference type="ARBA" id="ARBA00022692"/>
    </source>
</evidence>